<evidence type="ECO:0000256" key="1">
    <source>
        <dbReference type="SAM" id="SignalP"/>
    </source>
</evidence>
<dbReference type="SUPFAM" id="SSF50969">
    <property type="entry name" value="YVTN repeat-like/Quinoprotein amine dehydrogenase"/>
    <property type="match status" value="1"/>
</dbReference>
<dbReference type="RefSeq" id="WP_091692620.1">
    <property type="nucleotide sequence ID" value="NZ_FPBF01000002.1"/>
</dbReference>
<evidence type="ECO:0000313" key="2">
    <source>
        <dbReference type="EMBL" id="SFT76640.1"/>
    </source>
</evidence>
<dbReference type="OrthoDB" id="833511at2"/>
<protein>
    <recommendedName>
        <fullName evidence="4">TolB-like 6-blade propeller-like</fullName>
    </recommendedName>
</protein>
<keyword evidence="1" id="KW-0732">Signal</keyword>
<dbReference type="InterPro" id="IPR025316">
    <property type="entry name" value="DUF4221"/>
</dbReference>
<dbReference type="AlphaFoldDB" id="A0A1I7ANV3"/>
<organism evidence="2 3">
    <name type="scientific">Algoriphagus locisalis</name>
    <dbReference type="NCBI Taxonomy" id="305507"/>
    <lineage>
        <taxon>Bacteria</taxon>
        <taxon>Pseudomonadati</taxon>
        <taxon>Bacteroidota</taxon>
        <taxon>Cytophagia</taxon>
        <taxon>Cytophagales</taxon>
        <taxon>Cyclobacteriaceae</taxon>
        <taxon>Algoriphagus</taxon>
    </lineage>
</organism>
<dbReference type="Proteomes" id="UP000199673">
    <property type="component" value="Unassembled WGS sequence"/>
</dbReference>
<dbReference type="STRING" id="305507.SAMN04489724_2107"/>
<dbReference type="InterPro" id="IPR011044">
    <property type="entry name" value="Quino_amine_DH_bsu"/>
</dbReference>
<dbReference type="PROSITE" id="PS51257">
    <property type="entry name" value="PROKAR_LIPOPROTEIN"/>
    <property type="match status" value="1"/>
</dbReference>
<feature type="signal peptide" evidence="1">
    <location>
        <begin position="1"/>
        <end position="24"/>
    </location>
</feature>
<evidence type="ECO:0008006" key="4">
    <source>
        <dbReference type="Google" id="ProtNLM"/>
    </source>
</evidence>
<evidence type="ECO:0000313" key="3">
    <source>
        <dbReference type="Proteomes" id="UP000199673"/>
    </source>
</evidence>
<reference evidence="3" key="1">
    <citation type="submission" date="2016-10" db="EMBL/GenBank/DDBJ databases">
        <authorList>
            <person name="Varghese N."/>
            <person name="Submissions S."/>
        </authorList>
    </citation>
    <scope>NUCLEOTIDE SEQUENCE [LARGE SCALE GENOMIC DNA]</scope>
    <source>
        <strain evidence="3">DSM 23445</strain>
    </source>
</reference>
<accession>A0A1I7ANV3</accession>
<dbReference type="EMBL" id="FPBF01000002">
    <property type="protein sequence ID" value="SFT76640.1"/>
    <property type="molecule type" value="Genomic_DNA"/>
</dbReference>
<dbReference type="Pfam" id="PF13970">
    <property type="entry name" value="DUF4221"/>
    <property type="match status" value="1"/>
</dbReference>
<proteinExistence type="predicted"/>
<gene>
    <name evidence="2" type="ORF">SAMN04489724_2107</name>
</gene>
<feature type="chain" id="PRO_5011779962" description="TolB-like 6-blade propeller-like" evidence="1">
    <location>
        <begin position="25"/>
        <end position="384"/>
    </location>
</feature>
<keyword evidence="3" id="KW-1185">Reference proteome</keyword>
<sequence length="384" mass="44008">MKKTRFLFLIFLAVLASCSTKESAENTEATTIDFSYEIDTVEIDPGEHLIYITSGMRTAAVSTDKKILYNLNPDAPELELIDLEALAYKESLPLELEGPEGIGMNVSDFAVSEKEDFIFQSYQSFIKANSKLDHFKSLKFQSEYLSGDTLKENEVINFYFGAIYSKDGDHLFATYSEQGLGAIIKGLAIVDLQTMALKKVPIPELESLVDFNITRTDENGIRWTNNPEQVWLIEANNKIYLTHTVRNEAFIYDLKAGSLSKKTFHSILTADAKVGQYIKNTNSREEMRDAWAEKNKEVEFNTLIFDDTNRKFWRESQDLDHMIGDMRVMKSVLTVFDENLNQLHEQELDFSISEKMAFFKDGSLYSYINLEDELGFVRIKPSYE</sequence>
<name>A0A1I7ANV3_9BACT</name>